<keyword evidence="1" id="KW-1133">Transmembrane helix</keyword>
<keyword evidence="1" id="KW-0812">Transmembrane</keyword>
<feature type="transmembrane region" description="Helical" evidence="1">
    <location>
        <begin position="52"/>
        <end position="69"/>
    </location>
</feature>
<protein>
    <submittedName>
        <fullName evidence="2">DUF3098 domain-containing protein</fullName>
    </submittedName>
</protein>
<dbReference type="EMBL" id="JBHLZF010000001">
    <property type="protein sequence ID" value="MFB9896311.1"/>
    <property type="molecule type" value="Genomic_DNA"/>
</dbReference>
<gene>
    <name evidence="2" type="ORF">ACFFK8_00345</name>
</gene>
<dbReference type="Proteomes" id="UP001589688">
    <property type="component" value="Unassembled WGS sequence"/>
</dbReference>
<evidence type="ECO:0000256" key="1">
    <source>
        <dbReference type="SAM" id="Phobius"/>
    </source>
</evidence>
<comment type="caution">
    <text evidence="2">The sequence shown here is derived from an EMBL/GenBank/DDBJ whole genome shotgun (WGS) entry which is preliminary data.</text>
</comment>
<evidence type="ECO:0000313" key="2">
    <source>
        <dbReference type="EMBL" id="MFB9896311.1"/>
    </source>
</evidence>
<keyword evidence="3" id="KW-1185">Reference proteome</keyword>
<reference evidence="2 3" key="1">
    <citation type="submission" date="2024-09" db="EMBL/GenBank/DDBJ databases">
        <authorList>
            <person name="Sun Q."/>
            <person name="Mori K."/>
        </authorList>
    </citation>
    <scope>NUCLEOTIDE SEQUENCE [LARGE SCALE GENOMIC DNA]</scope>
    <source>
        <strain evidence="2 3">ATCC 51272</strain>
    </source>
</reference>
<dbReference type="RefSeq" id="WP_005846019.1">
    <property type="nucleotide sequence ID" value="NZ_JADU01000010.1"/>
</dbReference>
<feature type="transmembrane region" description="Helical" evidence="1">
    <location>
        <begin position="12"/>
        <end position="32"/>
    </location>
</feature>
<dbReference type="Pfam" id="PF11297">
    <property type="entry name" value="DUF3098"/>
    <property type="match status" value="1"/>
</dbReference>
<keyword evidence="1" id="KW-0472">Membrane</keyword>
<organism evidence="2 3">
    <name type="scientific">Hallella seregens ATCC 51272</name>
    <dbReference type="NCBI Taxonomy" id="1336250"/>
    <lineage>
        <taxon>Bacteria</taxon>
        <taxon>Pseudomonadati</taxon>
        <taxon>Bacteroidota</taxon>
        <taxon>Bacteroidia</taxon>
        <taxon>Bacteroidales</taxon>
        <taxon>Prevotellaceae</taxon>
        <taxon>Hallella</taxon>
    </lineage>
</organism>
<evidence type="ECO:0000313" key="3">
    <source>
        <dbReference type="Proteomes" id="UP001589688"/>
    </source>
</evidence>
<dbReference type="InterPro" id="IPR021448">
    <property type="entry name" value="DUF3098"/>
</dbReference>
<accession>A0ABV5ZG30</accession>
<name>A0ABV5ZG30_9BACT</name>
<proteinExistence type="predicted"/>
<sequence>MDRRNLALGRTNFILLAIGFAIVVIGFVLMSGGGSTEQAFDPEVFSARRIKVAPVVCFVGFVSMIYAVIHKPKDSDAAAPLQNEAPADELHQEQK</sequence>